<protein>
    <recommendedName>
        <fullName evidence="10">Xylose transport system permease protein XylH</fullName>
    </recommendedName>
</protein>
<name>A0ABU0H9Y8_9HYPH</name>
<feature type="transmembrane region" description="Helical" evidence="11">
    <location>
        <begin position="223"/>
        <end position="250"/>
    </location>
</feature>
<evidence type="ECO:0000256" key="3">
    <source>
        <dbReference type="ARBA" id="ARBA00022475"/>
    </source>
</evidence>
<evidence type="ECO:0000256" key="8">
    <source>
        <dbReference type="ARBA" id="ARBA00023136"/>
    </source>
</evidence>
<keyword evidence="6 11" id="KW-0812">Transmembrane</keyword>
<feature type="transmembrane region" description="Helical" evidence="11">
    <location>
        <begin position="138"/>
        <end position="161"/>
    </location>
</feature>
<reference evidence="12 13" key="1">
    <citation type="submission" date="2023-07" db="EMBL/GenBank/DDBJ databases">
        <title>Genomic Encyclopedia of Type Strains, Phase IV (KMG-IV): sequencing the most valuable type-strain genomes for metagenomic binning, comparative biology and taxonomic classification.</title>
        <authorList>
            <person name="Goeker M."/>
        </authorList>
    </citation>
    <scope>NUCLEOTIDE SEQUENCE [LARGE SCALE GENOMIC DNA]</scope>
    <source>
        <strain evidence="12 13">B6-8</strain>
    </source>
</reference>
<evidence type="ECO:0000256" key="7">
    <source>
        <dbReference type="ARBA" id="ARBA00022989"/>
    </source>
</evidence>
<keyword evidence="7 11" id="KW-1133">Transmembrane helix</keyword>
<keyword evidence="4" id="KW-0997">Cell inner membrane</keyword>
<feature type="transmembrane region" description="Helical" evidence="11">
    <location>
        <begin position="28"/>
        <end position="45"/>
    </location>
</feature>
<evidence type="ECO:0000256" key="2">
    <source>
        <dbReference type="ARBA" id="ARBA00022448"/>
    </source>
</evidence>
<dbReference type="CDD" id="cd06579">
    <property type="entry name" value="TM_PBP1_transp_AraH_like"/>
    <property type="match status" value="1"/>
</dbReference>
<evidence type="ECO:0000256" key="11">
    <source>
        <dbReference type="SAM" id="Phobius"/>
    </source>
</evidence>
<comment type="subcellular location">
    <subcellularLocation>
        <location evidence="1">Cell membrane</location>
        <topology evidence="1">Multi-pass membrane protein</topology>
    </subcellularLocation>
</comment>
<keyword evidence="13" id="KW-1185">Reference proteome</keyword>
<evidence type="ECO:0000256" key="6">
    <source>
        <dbReference type="ARBA" id="ARBA00022692"/>
    </source>
</evidence>
<keyword evidence="3" id="KW-1003">Cell membrane</keyword>
<feature type="transmembrane region" description="Helical" evidence="11">
    <location>
        <begin position="86"/>
        <end position="106"/>
    </location>
</feature>
<dbReference type="EMBL" id="JAUSVO010000005">
    <property type="protein sequence ID" value="MDQ0439129.1"/>
    <property type="molecule type" value="Genomic_DNA"/>
</dbReference>
<evidence type="ECO:0000256" key="5">
    <source>
        <dbReference type="ARBA" id="ARBA00022597"/>
    </source>
</evidence>
<evidence type="ECO:0000256" key="1">
    <source>
        <dbReference type="ARBA" id="ARBA00004651"/>
    </source>
</evidence>
<evidence type="ECO:0000256" key="4">
    <source>
        <dbReference type="ARBA" id="ARBA00022519"/>
    </source>
</evidence>
<dbReference type="PANTHER" id="PTHR32196:SF32">
    <property type="entry name" value="XYLOSE TRANSPORT SYSTEM PERMEASE PROTEIN XYLH"/>
    <property type="match status" value="1"/>
</dbReference>
<dbReference type="PANTHER" id="PTHR32196">
    <property type="entry name" value="ABC TRANSPORTER PERMEASE PROTEIN YPHD-RELATED-RELATED"/>
    <property type="match status" value="1"/>
</dbReference>
<evidence type="ECO:0000313" key="12">
    <source>
        <dbReference type="EMBL" id="MDQ0439129.1"/>
    </source>
</evidence>
<keyword evidence="5 12" id="KW-0762">Sugar transport</keyword>
<evidence type="ECO:0000313" key="13">
    <source>
        <dbReference type="Proteomes" id="UP001241603"/>
    </source>
</evidence>
<feature type="transmembrane region" description="Helical" evidence="11">
    <location>
        <begin position="112"/>
        <end position="131"/>
    </location>
</feature>
<feature type="transmembrane region" description="Helical" evidence="11">
    <location>
        <begin position="181"/>
        <end position="202"/>
    </location>
</feature>
<evidence type="ECO:0000256" key="9">
    <source>
        <dbReference type="ARBA" id="ARBA00035611"/>
    </source>
</evidence>
<evidence type="ECO:0000256" key="10">
    <source>
        <dbReference type="ARBA" id="ARBA00035686"/>
    </source>
</evidence>
<dbReference type="Proteomes" id="UP001241603">
    <property type="component" value="Unassembled WGS sequence"/>
</dbReference>
<gene>
    <name evidence="12" type="ORF">QO014_003530</name>
</gene>
<comment type="function">
    <text evidence="9">Part of the binding-protein-dependent transport system for D-xylose. Probably responsible for the translocation of the substrate across the membrane.</text>
</comment>
<feature type="transmembrane region" description="Helical" evidence="11">
    <location>
        <begin position="287"/>
        <end position="307"/>
    </location>
</feature>
<feature type="transmembrane region" description="Helical" evidence="11">
    <location>
        <begin position="57"/>
        <end position="79"/>
    </location>
</feature>
<accession>A0ABU0H9Y8</accession>
<feature type="transmembrane region" description="Helical" evidence="11">
    <location>
        <begin position="262"/>
        <end position="280"/>
    </location>
</feature>
<feature type="transmembrane region" description="Helical" evidence="11">
    <location>
        <begin position="313"/>
        <end position="332"/>
    </location>
</feature>
<dbReference type="RefSeq" id="WP_266350030.1">
    <property type="nucleotide sequence ID" value="NZ_JAPKNG010000005.1"/>
</dbReference>
<dbReference type="Pfam" id="PF02653">
    <property type="entry name" value="BPD_transp_2"/>
    <property type="match status" value="1"/>
</dbReference>
<keyword evidence="2" id="KW-0813">Transport</keyword>
<sequence length="339" mass="35299">MTATASRAIGPSANSRPLWGRLVRRPELAAAIVFIIVYSFFTIIAKGQNFMTLQGTAAWLASAAELSVVAIPVALLLIAGEFDLSIGSMIGSSSIIIAISSSTFGVPLWLSVPMALTCGGLVGAFNGYAVVRTGLPSFIVTLATSFILLGGTLGISTAIMGTSTVSMTQESWVRTALASDWNNFPVVILWAFAIALVAWWVLARTKYGPWIYATGGNREVARAAGVSVNGVKIALFIAVGVFAAFIGAIQTMEFNGGNAANGQGYTFQAPIVAVIGGVLLSGGYGTVLGVVIGTAIYAIISLGVFYTGWNTDYIQLFLGVLLLIAVAANSALRRIALSR</sequence>
<keyword evidence="8 11" id="KW-0472">Membrane</keyword>
<comment type="caution">
    <text evidence="12">The sequence shown here is derived from an EMBL/GenBank/DDBJ whole genome shotgun (WGS) entry which is preliminary data.</text>
</comment>
<organism evidence="12 13">
    <name type="scientific">Kaistia dalseonensis</name>
    <dbReference type="NCBI Taxonomy" id="410840"/>
    <lineage>
        <taxon>Bacteria</taxon>
        <taxon>Pseudomonadati</taxon>
        <taxon>Pseudomonadota</taxon>
        <taxon>Alphaproteobacteria</taxon>
        <taxon>Hyphomicrobiales</taxon>
        <taxon>Kaistiaceae</taxon>
        <taxon>Kaistia</taxon>
    </lineage>
</organism>
<dbReference type="InterPro" id="IPR001851">
    <property type="entry name" value="ABC_transp_permease"/>
</dbReference>
<proteinExistence type="predicted"/>